<feature type="region of interest" description="Disordered" evidence="1">
    <location>
        <begin position="40"/>
        <end position="68"/>
    </location>
</feature>
<dbReference type="OrthoDB" id="10182731at2759"/>
<evidence type="ECO:0000313" key="2">
    <source>
        <dbReference type="EMBL" id="CAH1259078.1"/>
    </source>
</evidence>
<name>A0A8J9ZQJ5_BRALA</name>
<evidence type="ECO:0000313" key="3">
    <source>
        <dbReference type="Proteomes" id="UP000838412"/>
    </source>
</evidence>
<sequence>MVCNATTLQLTRRGQGYVARAGSLQYKAPSELLISNRLYNSSAPATNNSRNDAGTADETEENSELTPYLTVTFDVINDTLRIEPYSSVNLNDIRDEQTNDNSHTVKSDAIPPSHRNPDVEDEDDMEPYATTPLDKIGDP</sequence>
<accession>A0A8J9ZQJ5</accession>
<dbReference type="AlphaFoldDB" id="A0A8J9ZQJ5"/>
<dbReference type="Proteomes" id="UP000838412">
    <property type="component" value="Chromosome 3"/>
</dbReference>
<organism evidence="2 3">
    <name type="scientific">Branchiostoma lanceolatum</name>
    <name type="common">Common lancelet</name>
    <name type="synonym">Amphioxus lanceolatum</name>
    <dbReference type="NCBI Taxonomy" id="7740"/>
    <lineage>
        <taxon>Eukaryota</taxon>
        <taxon>Metazoa</taxon>
        <taxon>Chordata</taxon>
        <taxon>Cephalochordata</taxon>
        <taxon>Leptocardii</taxon>
        <taxon>Amphioxiformes</taxon>
        <taxon>Branchiostomatidae</taxon>
        <taxon>Branchiostoma</taxon>
    </lineage>
</organism>
<proteinExistence type="predicted"/>
<dbReference type="EMBL" id="OV696688">
    <property type="protein sequence ID" value="CAH1259078.1"/>
    <property type="molecule type" value="Genomic_DNA"/>
</dbReference>
<feature type="compositionally biased region" description="Polar residues" evidence="1">
    <location>
        <begin position="40"/>
        <end position="52"/>
    </location>
</feature>
<gene>
    <name evidence="2" type="primary">Hypp2146</name>
    <name evidence="2" type="ORF">BLAG_LOCUS16463</name>
</gene>
<feature type="region of interest" description="Disordered" evidence="1">
    <location>
        <begin position="86"/>
        <end position="139"/>
    </location>
</feature>
<reference evidence="2" key="1">
    <citation type="submission" date="2022-01" db="EMBL/GenBank/DDBJ databases">
        <authorList>
            <person name="Braso-Vives M."/>
        </authorList>
    </citation>
    <scope>NUCLEOTIDE SEQUENCE</scope>
</reference>
<protein>
    <submittedName>
        <fullName evidence="2">Hypp2146 protein</fullName>
    </submittedName>
</protein>
<keyword evidence="3" id="KW-1185">Reference proteome</keyword>
<evidence type="ECO:0000256" key="1">
    <source>
        <dbReference type="SAM" id="MobiDB-lite"/>
    </source>
</evidence>